<dbReference type="PROSITE" id="PS01122">
    <property type="entry name" value="CASPASE_CYS"/>
    <property type="match status" value="1"/>
</dbReference>
<keyword evidence="4" id="KW-0788">Thiol protease</keyword>
<feature type="domain" description="Caspase family p20" evidence="8">
    <location>
        <begin position="154"/>
        <end position="281"/>
    </location>
</feature>
<evidence type="ECO:0000313" key="10">
    <source>
        <dbReference type="EMBL" id="KAK6473457.1"/>
    </source>
</evidence>
<dbReference type="SUPFAM" id="SSF52129">
    <property type="entry name" value="Caspase-like"/>
    <property type="match status" value="1"/>
</dbReference>
<dbReference type="SMART" id="SM00115">
    <property type="entry name" value="CASc"/>
    <property type="match status" value="1"/>
</dbReference>
<accession>A0ABR0YLF7</accession>
<dbReference type="InterPro" id="IPR011029">
    <property type="entry name" value="DEATH-like_dom_sf"/>
</dbReference>
<dbReference type="InterPro" id="IPR016129">
    <property type="entry name" value="Caspase_his_AS"/>
</dbReference>
<dbReference type="PROSITE" id="PS50208">
    <property type="entry name" value="CASPASE_P20"/>
    <property type="match status" value="1"/>
</dbReference>
<name>A0ABR0YLF7_HUSHU</name>
<dbReference type="InterPro" id="IPR002138">
    <property type="entry name" value="Pept_C14_p10"/>
</dbReference>
<protein>
    <submittedName>
        <fullName evidence="10">Caspase-1-like</fullName>
    </submittedName>
</protein>
<evidence type="ECO:0000259" key="8">
    <source>
        <dbReference type="PROSITE" id="PS50208"/>
    </source>
</evidence>
<dbReference type="InterPro" id="IPR011600">
    <property type="entry name" value="Pept_C14_caspase"/>
</dbReference>
<keyword evidence="2" id="KW-0645">Protease</keyword>
<evidence type="ECO:0000256" key="5">
    <source>
        <dbReference type="ARBA" id="ARBA00023145"/>
    </source>
</evidence>
<evidence type="ECO:0000259" key="9">
    <source>
        <dbReference type="PROSITE" id="PS50209"/>
    </source>
</evidence>
<dbReference type="SMART" id="SM00114">
    <property type="entry name" value="CARD"/>
    <property type="match status" value="1"/>
</dbReference>
<comment type="caution">
    <text evidence="10">The sequence shown here is derived from an EMBL/GenBank/DDBJ whole genome shotgun (WGS) entry which is preliminary data.</text>
</comment>
<proteinExistence type="inferred from homology"/>
<dbReference type="Pfam" id="PF00619">
    <property type="entry name" value="CARD"/>
    <property type="match status" value="1"/>
</dbReference>
<dbReference type="PANTHER" id="PTHR47901:SF3">
    <property type="entry name" value="CASPASE-1"/>
    <property type="match status" value="1"/>
</dbReference>
<sequence>MADKRLFEVRTKFIEGVNVAIIQDLLDDMQHVKVLNDGEVEDVKEGQTRTKDKARCLIDMVRKKGAAASEKFISRIKERDPSLYHTLQLDSQPAPSNITQPAADFKAQQPSVPQQESRPAGPVPWVIPSTAEFVTHTQEKEADSIYKIQDKASRQRLALIINNIEFEKAELKRNGAQQDQDQMKKLLEELGYSVELHNDQSAQEMESTLSLFSQREEHTKSDSTFVVLMSHGVRDGICGKLSKDEKTDILKTDKIFDIFNTKNCAGLRGKPKVIIIQACRGGGDGHAWVSDSIVAPVPIQDPLEDDCLRKEHKEKDFICFCSSTPDTKSLRDPVKGTIFIQRLVETFCKNACRDHIEKLFSKVQRTFQDFQMQMPTRERTTLLKKFYLFPGN</sequence>
<gene>
    <name evidence="10" type="ORF">HHUSO_G26877</name>
</gene>
<dbReference type="CDD" id="cd00032">
    <property type="entry name" value="CASc"/>
    <property type="match status" value="1"/>
</dbReference>
<dbReference type="EMBL" id="JAHFZB010000027">
    <property type="protein sequence ID" value="KAK6473457.1"/>
    <property type="molecule type" value="Genomic_DNA"/>
</dbReference>
<reference evidence="10 11" key="1">
    <citation type="submission" date="2021-05" db="EMBL/GenBank/DDBJ databases">
        <authorList>
            <person name="Zahm M."/>
            <person name="Klopp C."/>
            <person name="Cabau C."/>
            <person name="Kuhl H."/>
            <person name="Suciu R."/>
            <person name="Ciorpac M."/>
            <person name="Holostenco D."/>
            <person name="Gessner J."/>
            <person name="Wuertz S."/>
            <person name="Hohne C."/>
            <person name="Stock M."/>
            <person name="Gislard M."/>
            <person name="Lluch J."/>
            <person name="Milhes M."/>
            <person name="Lampietro C."/>
            <person name="Lopez Roques C."/>
            <person name="Donnadieu C."/>
            <person name="Du K."/>
            <person name="Schartl M."/>
            <person name="Guiguen Y."/>
        </authorList>
    </citation>
    <scope>NUCLEOTIDE SEQUENCE [LARGE SCALE GENOMIC DNA]</scope>
    <source>
        <strain evidence="10">Hh-F2</strain>
        <tissue evidence="10">Blood</tissue>
    </source>
</reference>
<evidence type="ECO:0000256" key="4">
    <source>
        <dbReference type="ARBA" id="ARBA00022807"/>
    </source>
</evidence>
<dbReference type="PIRSF" id="PIRSF038001">
    <property type="entry name" value="Caspase_ICE"/>
    <property type="match status" value="1"/>
</dbReference>
<dbReference type="InterPro" id="IPR001309">
    <property type="entry name" value="Pept_C14_p20"/>
</dbReference>
<dbReference type="InterPro" id="IPR029030">
    <property type="entry name" value="Caspase-like_dom_sf"/>
</dbReference>
<feature type="domain" description="CARD" evidence="9">
    <location>
        <begin position="1"/>
        <end position="91"/>
    </location>
</feature>
<dbReference type="InterPro" id="IPR015917">
    <property type="entry name" value="Pept_C14A"/>
</dbReference>
<evidence type="ECO:0000256" key="3">
    <source>
        <dbReference type="ARBA" id="ARBA00022801"/>
    </source>
</evidence>
<dbReference type="PROSITE" id="PS50209">
    <property type="entry name" value="CARD"/>
    <property type="match status" value="1"/>
</dbReference>
<dbReference type="InterPro" id="IPR033139">
    <property type="entry name" value="Caspase_cys_AS"/>
</dbReference>
<dbReference type="InterPro" id="IPR002398">
    <property type="entry name" value="Pept_C14"/>
</dbReference>
<keyword evidence="11" id="KW-1185">Reference proteome</keyword>
<dbReference type="Pfam" id="PF00656">
    <property type="entry name" value="Peptidase_C14"/>
    <property type="match status" value="1"/>
</dbReference>
<evidence type="ECO:0000259" key="7">
    <source>
        <dbReference type="PROSITE" id="PS50207"/>
    </source>
</evidence>
<keyword evidence="3" id="KW-0378">Hydrolase</keyword>
<organism evidence="10 11">
    <name type="scientific">Huso huso</name>
    <name type="common">Beluga</name>
    <name type="synonym">Acipenser huso</name>
    <dbReference type="NCBI Taxonomy" id="61971"/>
    <lineage>
        <taxon>Eukaryota</taxon>
        <taxon>Metazoa</taxon>
        <taxon>Chordata</taxon>
        <taxon>Craniata</taxon>
        <taxon>Vertebrata</taxon>
        <taxon>Euteleostomi</taxon>
        <taxon>Actinopterygii</taxon>
        <taxon>Chondrostei</taxon>
        <taxon>Acipenseriformes</taxon>
        <taxon>Acipenseridae</taxon>
        <taxon>Huso</taxon>
    </lineage>
</organism>
<evidence type="ECO:0000256" key="1">
    <source>
        <dbReference type="ARBA" id="ARBA00010134"/>
    </source>
</evidence>
<dbReference type="PROSITE" id="PS50207">
    <property type="entry name" value="CASPASE_P10"/>
    <property type="match status" value="1"/>
</dbReference>
<keyword evidence="5" id="KW-0865">Zymogen</keyword>
<dbReference type="PRINTS" id="PR00376">
    <property type="entry name" value="IL1BCENZYME"/>
</dbReference>
<evidence type="ECO:0000313" key="11">
    <source>
        <dbReference type="Proteomes" id="UP001369086"/>
    </source>
</evidence>
<dbReference type="PANTHER" id="PTHR47901">
    <property type="entry name" value="CASPASE RECRUITMENT DOMAIN-CONTAINING PROTEIN 18"/>
    <property type="match status" value="1"/>
</dbReference>
<dbReference type="Proteomes" id="UP001369086">
    <property type="component" value="Unassembled WGS sequence"/>
</dbReference>
<dbReference type="SUPFAM" id="SSF47986">
    <property type="entry name" value="DEATH domain"/>
    <property type="match status" value="1"/>
</dbReference>
<dbReference type="InterPro" id="IPR001315">
    <property type="entry name" value="CARD"/>
</dbReference>
<evidence type="ECO:0000256" key="6">
    <source>
        <dbReference type="RuleBase" id="RU003971"/>
    </source>
</evidence>
<evidence type="ECO:0000256" key="2">
    <source>
        <dbReference type="ARBA" id="ARBA00022670"/>
    </source>
</evidence>
<comment type="similarity">
    <text evidence="1 6">Belongs to the peptidase C14A family.</text>
</comment>
<dbReference type="PROSITE" id="PS01121">
    <property type="entry name" value="CASPASE_HIS"/>
    <property type="match status" value="1"/>
</dbReference>
<dbReference type="Gene3D" id="1.10.533.10">
    <property type="entry name" value="Death Domain, Fas"/>
    <property type="match status" value="1"/>
</dbReference>
<feature type="domain" description="Caspase family p10" evidence="7">
    <location>
        <begin position="307"/>
        <end position="390"/>
    </location>
</feature>
<dbReference type="Gene3D" id="3.40.50.1460">
    <property type="match status" value="1"/>
</dbReference>